<evidence type="ECO:0000256" key="1">
    <source>
        <dbReference type="ARBA" id="ARBA00006484"/>
    </source>
</evidence>
<dbReference type="NCBIfam" id="NF006132">
    <property type="entry name" value="PRK08277.1"/>
    <property type="match status" value="1"/>
</dbReference>
<name>A0A2T0XFU7_9BACT</name>
<dbReference type="GO" id="GO:0016616">
    <property type="term" value="F:oxidoreductase activity, acting on the CH-OH group of donors, NAD or NADP as acceptor"/>
    <property type="evidence" value="ECO:0007669"/>
    <property type="project" value="UniProtKB-ARBA"/>
</dbReference>
<dbReference type="EMBL" id="QPIZ01000015">
    <property type="protein sequence ID" value="RCW32491.1"/>
    <property type="molecule type" value="Genomic_DNA"/>
</dbReference>
<dbReference type="PANTHER" id="PTHR42760:SF115">
    <property type="entry name" value="3-OXOACYL-[ACYL-CARRIER-PROTEIN] REDUCTASE FABG"/>
    <property type="match status" value="1"/>
</dbReference>
<dbReference type="PROSITE" id="PS00061">
    <property type="entry name" value="ADH_SHORT"/>
    <property type="match status" value="1"/>
</dbReference>
<dbReference type="InterPro" id="IPR036291">
    <property type="entry name" value="NAD(P)-bd_dom_sf"/>
</dbReference>
<dbReference type="RefSeq" id="WP_106153626.1">
    <property type="nucleotide sequence ID" value="NZ_PVTS01000011.1"/>
</dbReference>
<accession>A0A2T0XFU7</accession>
<reference evidence="3 4" key="1">
    <citation type="submission" date="2018-07" db="EMBL/GenBank/DDBJ databases">
        <title>Freshwater and sediment microbial communities from various areas in North America, analyzing microbe dynamics in response to fracking.</title>
        <authorList>
            <person name="Lamendella R."/>
        </authorList>
    </citation>
    <scope>NUCLEOTIDE SEQUENCE [LARGE SCALE GENOMIC DNA]</scope>
    <source>
        <strain evidence="3 4">160A</strain>
    </source>
</reference>
<dbReference type="PRINTS" id="PR00080">
    <property type="entry name" value="SDRFAMILY"/>
</dbReference>
<comment type="caution">
    <text evidence="3">The sequence shown here is derived from an EMBL/GenBank/DDBJ whole genome shotgun (WGS) entry which is preliminary data.</text>
</comment>
<dbReference type="InterPro" id="IPR002347">
    <property type="entry name" value="SDR_fam"/>
</dbReference>
<dbReference type="STRING" id="1168289.GCA_000259075_03025"/>
<dbReference type="SUPFAM" id="SSF51735">
    <property type="entry name" value="NAD(P)-binding Rossmann-fold domains"/>
    <property type="match status" value="1"/>
</dbReference>
<evidence type="ECO:0000313" key="4">
    <source>
        <dbReference type="Proteomes" id="UP000252733"/>
    </source>
</evidence>
<dbReference type="Gene3D" id="3.40.50.720">
    <property type="entry name" value="NAD(P)-binding Rossmann-like Domain"/>
    <property type="match status" value="1"/>
</dbReference>
<dbReference type="Proteomes" id="UP000252733">
    <property type="component" value="Unassembled WGS sequence"/>
</dbReference>
<keyword evidence="2" id="KW-0560">Oxidoreductase</keyword>
<protein>
    <submittedName>
        <fullName evidence="3">NAD(P)-dependent dehydrogenase (Short-subunit alcohol dehydrogenase family)</fullName>
    </submittedName>
</protein>
<dbReference type="PANTHER" id="PTHR42760">
    <property type="entry name" value="SHORT-CHAIN DEHYDROGENASES/REDUCTASES FAMILY MEMBER"/>
    <property type="match status" value="1"/>
</dbReference>
<organism evidence="3 4">
    <name type="scientific">Marinilabilia salmonicolor</name>
    <dbReference type="NCBI Taxonomy" id="989"/>
    <lineage>
        <taxon>Bacteria</taxon>
        <taxon>Pseudomonadati</taxon>
        <taxon>Bacteroidota</taxon>
        <taxon>Bacteroidia</taxon>
        <taxon>Marinilabiliales</taxon>
        <taxon>Marinilabiliaceae</taxon>
        <taxon>Marinilabilia</taxon>
    </lineage>
</organism>
<proteinExistence type="inferred from homology"/>
<comment type="similarity">
    <text evidence="1">Belongs to the short-chain dehydrogenases/reductases (SDR) family.</text>
</comment>
<dbReference type="GO" id="GO:0005975">
    <property type="term" value="P:carbohydrate metabolic process"/>
    <property type="evidence" value="ECO:0007669"/>
    <property type="project" value="UniProtKB-ARBA"/>
</dbReference>
<dbReference type="AlphaFoldDB" id="A0A2T0XFU7"/>
<dbReference type="Pfam" id="PF13561">
    <property type="entry name" value="adh_short_C2"/>
    <property type="match status" value="1"/>
</dbReference>
<sequence length="284" mass="30289">MNAPIKELNIEGKVAVITGGGGVICSVMAKALAMKGVKTAILDRDKETADKVAAEITQTYGTESIGFAADVLNKGLLEAAKKEINEKLGDIDFLINGAGGNAATATSKVEKIEKSDLENLEDTFFGLELEGFDKTFALNFQGTLLPSMVFATDMVKNGKGGIVNISSMNSYRPLTRIPAYSASKAAINNFTQWLAVHFAKTGVRVNAIAPGFLLTNQNRFLLVDEKTGESTPRGQKIMNGTPMERYGSPEELTGALTFLLSDWSEFITGIVIPVDGGFSAYSGV</sequence>
<evidence type="ECO:0000313" key="3">
    <source>
        <dbReference type="EMBL" id="RCW32491.1"/>
    </source>
</evidence>
<dbReference type="OrthoDB" id="9803333at2"/>
<dbReference type="FunFam" id="3.40.50.720:FF:000240">
    <property type="entry name" value="SDR family oxidoreductase"/>
    <property type="match status" value="1"/>
</dbReference>
<gene>
    <name evidence="3" type="ORF">DFO77_11536</name>
</gene>
<dbReference type="InterPro" id="IPR020904">
    <property type="entry name" value="Sc_DH/Rdtase_CS"/>
</dbReference>
<dbReference type="PRINTS" id="PR00081">
    <property type="entry name" value="GDHRDH"/>
</dbReference>
<evidence type="ECO:0000256" key="2">
    <source>
        <dbReference type="ARBA" id="ARBA00023002"/>
    </source>
</evidence>
<keyword evidence="4" id="KW-1185">Reference proteome</keyword>